<dbReference type="Gene3D" id="3.50.7.10">
    <property type="entry name" value="GroEL"/>
    <property type="match status" value="1"/>
</dbReference>
<evidence type="ECO:0000313" key="7">
    <source>
        <dbReference type="Proteomes" id="UP000026962"/>
    </source>
</evidence>
<reference evidence="6" key="2">
    <citation type="submission" date="2018-05" db="EMBL/GenBank/DDBJ databases">
        <title>OpunRS2 (Oryza punctata Reference Sequence Version 2).</title>
        <authorList>
            <person name="Zhang J."/>
            <person name="Kudrna D."/>
            <person name="Lee S."/>
            <person name="Talag J."/>
            <person name="Welchert J."/>
            <person name="Wing R.A."/>
        </authorList>
    </citation>
    <scope>NUCLEOTIDE SEQUENCE [LARGE SCALE GENOMIC DNA]</scope>
</reference>
<accession>A0A0E0KLU8</accession>
<name>A0A0E0KLU8_ORYPU</name>
<protein>
    <recommendedName>
        <fullName evidence="8">RuBisCO large subunit-binding protein subunit alpha, chloroplastic</fullName>
    </recommendedName>
</protein>
<dbReference type="NCBIfam" id="NF009488">
    <property type="entry name" value="PRK12850.1"/>
    <property type="match status" value="1"/>
</dbReference>
<dbReference type="PRINTS" id="PR00298">
    <property type="entry name" value="CHAPERONIN60"/>
</dbReference>
<evidence type="ECO:0000313" key="6">
    <source>
        <dbReference type="EnsemblPlants" id="OPUNC03G38820.1"/>
    </source>
</evidence>
<dbReference type="NCBIfam" id="TIGR02348">
    <property type="entry name" value="GroEL"/>
    <property type="match status" value="1"/>
</dbReference>
<dbReference type="EnsemblPlants" id="OPUNC03G38820.1">
    <property type="protein sequence ID" value="OPUNC03G38820.1"/>
    <property type="gene ID" value="OPUNC03G38820"/>
</dbReference>
<dbReference type="SUPFAM" id="SSF48592">
    <property type="entry name" value="GroEL equatorial domain-like"/>
    <property type="match status" value="2"/>
</dbReference>
<dbReference type="AlphaFoldDB" id="A0A0E0KLU8"/>
<keyword evidence="2" id="KW-0547">Nucleotide-binding</keyword>
<dbReference type="InterPro" id="IPR002423">
    <property type="entry name" value="Cpn60/GroEL/TCP-1"/>
</dbReference>
<dbReference type="InterPro" id="IPR027410">
    <property type="entry name" value="TCP-1-like_intermed_sf"/>
</dbReference>
<dbReference type="Gene3D" id="1.10.560.10">
    <property type="entry name" value="GroEL-like equatorial domain"/>
    <property type="match status" value="2"/>
</dbReference>
<dbReference type="GO" id="GO:0042026">
    <property type="term" value="P:protein refolding"/>
    <property type="evidence" value="ECO:0007669"/>
    <property type="project" value="InterPro"/>
</dbReference>
<dbReference type="eggNOG" id="KOG0356">
    <property type="taxonomic scope" value="Eukaryota"/>
</dbReference>
<proteinExistence type="inferred from homology"/>
<dbReference type="Gramene" id="OPUNC03G38820.1">
    <property type="protein sequence ID" value="OPUNC03G38820.1"/>
    <property type="gene ID" value="OPUNC03G38820"/>
</dbReference>
<evidence type="ECO:0000256" key="3">
    <source>
        <dbReference type="ARBA" id="ARBA00022840"/>
    </source>
</evidence>
<keyword evidence="7" id="KW-1185">Reference proteome</keyword>
<evidence type="ECO:0000256" key="2">
    <source>
        <dbReference type="ARBA" id="ARBA00022741"/>
    </source>
</evidence>
<dbReference type="GO" id="GO:0005524">
    <property type="term" value="F:ATP binding"/>
    <property type="evidence" value="ECO:0007669"/>
    <property type="project" value="UniProtKB-KW"/>
</dbReference>
<dbReference type="Proteomes" id="UP000026962">
    <property type="component" value="Chromosome 3"/>
</dbReference>
<dbReference type="NCBIfam" id="NF009487">
    <property type="entry name" value="PRK12849.1"/>
    <property type="match status" value="1"/>
</dbReference>
<dbReference type="NCBIfam" id="NF009489">
    <property type="entry name" value="PRK12851.1"/>
    <property type="match status" value="1"/>
</dbReference>
<evidence type="ECO:0000256" key="1">
    <source>
        <dbReference type="ARBA" id="ARBA00006607"/>
    </source>
</evidence>
<sequence>MATIPTSCSSSSLLFLLGSSSSSLRRDRGSRSAYLPGAARRRTHLGALRASAKEIAFDQGSRSSLQAGVEKLAAAVGVTLGPRGRNVVLDEFGSPKVVNDGVTIARAIELADPMENAGAALIREVASKTNDSAGDGTTTASVLAREIIKLGLLSVTSGANPVSIKKGIDKTVHSLVEELEKKSRPVKGSGDIKAVAAISAGNDDFVGTMIAEAIDKVGPDGVLSIESSSSFETTVEVEEGMERDRGSRSAYLPGAARRRTHLGALRASAKEIAFDQGSRSSLQAGVEKLAAAVGVTLGPRGRNVVLDEFGSPKVVNDGVTIARAIELADPMENAGAALIREVASKTNDSAGDGTTTASVLAREIIKLGLLSVTSGANPVSIKKGIDKTVHSLVEELEKKSRPVKGSGDIKAVAAISAGNDDFVGTMIAEAIDKVGPDGVLSIESSSSFETTVEVEEGMEIDRGYISPQFVTNPEKSLVEFENARILVTDQKISSIKEILPLLEQTTQLRAPLLIIAEDVAGEALATLVVNKLRGILNVAAIKAPGFGERRKALLQDIAIVTGAEFQAKDLGLLVESTTVEQLGIARKVTISQSATTIIADIATKDEIQARIAQLKRELSQTDSVYDSEKLAERIAKLSGGVAVIKVGAATETELEDRKLRIEDAKNATFAAIEEGIVPGGGAAYVHLSTFVPAIKEKLDDPEERLGADIIQKALVAPAALIAHNAGVEGEVIVEKIKESEWEVGYNAMADKHENLVQAGVIDPAKVTRCALQNAASVAGMVLTTQAIVVEKPKKKASAASGAPEGSLAM</sequence>
<comment type="similarity">
    <text evidence="1 5">Belongs to the chaperonin (HSP60) family.</text>
</comment>
<dbReference type="PANTHER" id="PTHR45633">
    <property type="entry name" value="60 KDA HEAT SHOCK PROTEIN, MITOCHONDRIAL"/>
    <property type="match status" value="1"/>
</dbReference>
<dbReference type="SUPFAM" id="SSF52029">
    <property type="entry name" value="GroEL apical domain-like"/>
    <property type="match status" value="1"/>
</dbReference>
<keyword evidence="3" id="KW-0067">ATP-binding</keyword>
<dbReference type="OMA" id="IRENEWE"/>
<dbReference type="Gene3D" id="3.30.260.10">
    <property type="entry name" value="TCP-1-like chaperonin intermediate domain"/>
    <property type="match status" value="1"/>
</dbReference>
<dbReference type="GO" id="GO:0140662">
    <property type="term" value="F:ATP-dependent protein folding chaperone"/>
    <property type="evidence" value="ECO:0007669"/>
    <property type="project" value="InterPro"/>
</dbReference>
<dbReference type="SUPFAM" id="SSF54849">
    <property type="entry name" value="GroEL-intermediate domain like"/>
    <property type="match status" value="1"/>
</dbReference>
<dbReference type="InterPro" id="IPR027409">
    <property type="entry name" value="GroEL-like_apical_dom_sf"/>
</dbReference>
<dbReference type="FunFam" id="3.50.7.10:FF:000001">
    <property type="entry name" value="60 kDa chaperonin"/>
    <property type="match status" value="1"/>
</dbReference>
<reference evidence="6" key="1">
    <citation type="submission" date="2015-04" db="UniProtKB">
        <authorList>
            <consortium name="EnsemblPlants"/>
        </authorList>
    </citation>
    <scope>IDENTIFICATION</scope>
</reference>
<evidence type="ECO:0008006" key="8">
    <source>
        <dbReference type="Google" id="ProtNLM"/>
    </source>
</evidence>
<dbReference type="InterPro" id="IPR027413">
    <property type="entry name" value="GROEL-like_equatorial_sf"/>
</dbReference>
<keyword evidence="4" id="KW-0143">Chaperone</keyword>
<dbReference type="HAMAP" id="MF_00600">
    <property type="entry name" value="CH60"/>
    <property type="match status" value="1"/>
</dbReference>
<evidence type="ECO:0000256" key="4">
    <source>
        <dbReference type="ARBA" id="ARBA00023186"/>
    </source>
</evidence>
<organism evidence="6">
    <name type="scientific">Oryza punctata</name>
    <name type="common">Red rice</name>
    <dbReference type="NCBI Taxonomy" id="4537"/>
    <lineage>
        <taxon>Eukaryota</taxon>
        <taxon>Viridiplantae</taxon>
        <taxon>Streptophyta</taxon>
        <taxon>Embryophyta</taxon>
        <taxon>Tracheophyta</taxon>
        <taxon>Spermatophyta</taxon>
        <taxon>Magnoliopsida</taxon>
        <taxon>Liliopsida</taxon>
        <taxon>Poales</taxon>
        <taxon>Poaceae</taxon>
        <taxon>BOP clade</taxon>
        <taxon>Oryzoideae</taxon>
        <taxon>Oryzeae</taxon>
        <taxon>Oryzinae</taxon>
        <taxon>Oryza</taxon>
    </lineage>
</organism>
<evidence type="ECO:0000256" key="5">
    <source>
        <dbReference type="RuleBase" id="RU000418"/>
    </source>
</evidence>
<dbReference type="STRING" id="4537.A0A0E0KLU8"/>
<dbReference type="NCBIfam" id="NF000592">
    <property type="entry name" value="PRK00013.1"/>
    <property type="match status" value="1"/>
</dbReference>
<dbReference type="InterPro" id="IPR001844">
    <property type="entry name" value="Cpn60/GroEL"/>
</dbReference>
<dbReference type="Pfam" id="PF00118">
    <property type="entry name" value="Cpn60_TCP1"/>
    <property type="match status" value="2"/>
</dbReference>
<dbReference type="CDD" id="cd03344">
    <property type="entry name" value="GroEL"/>
    <property type="match status" value="1"/>
</dbReference>
<dbReference type="InterPro" id="IPR018370">
    <property type="entry name" value="Chaperonin_Cpn60_CS"/>
</dbReference>
<dbReference type="PROSITE" id="PS00296">
    <property type="entry name" value="CHAPERONINS_CPN60"/>
    <property type="match status" value="1"/>
</dbReference>